<name>A0ABV0KUA6_9CYAN</name>
<dbReference type="InterPro" id="IPR036086">
    <property type="entry name" value="ParB/Sulfiredoxin_sf"/>
</dbReference>
<dbReference type="RefSeq" id="WP_242033592.1">
    <property type="nucleotide sequence ID" value="NZ_JAMPLM010000090.1"/>
</dbReference>
<comment type="caution">
    <text evidence="3">The sequence shown here is derived from an EMBL/GenBank/DDBJ whole genome shotgun (WGS) entry which is preliminary data.</text>
</comment>
<dbReference type="Pfam" id="PF02195">
    <property type="entry name" value="ParB_N"/>
    <property type="match status" value="1"/>
</dbReference>
<sequence>MVRPKPIGASQIFAEAGQTQKVHQLSSRVEELEAEIVQLKSQELAEQGKLELEAKVQALTQQLSLQGGVKEIEISRIQRNALQPRQTFPQAELKAFAALLKEEGQHTPVILFPWKDDYLLFDGERRWRAAPLIPWQTLKAVIMPLETEAINIQEIQSQALSTSIHRKDLHPLDLAECLLNQIVYRHPELEVERDRIPTILNTSLQRLKRNKQLSELTAITTASKDEQREWLERVALKQDAEFSILQTLLGYQLNPTSISTNVFPMLAIATDIKEVVRESGLDASKVRELNKLSAEKLHLDEVAAVAVRTEATRKAATENLSLSETRQLVNALFKTHHAGGSSVRTPSQRVIKNLQAITVEDWQADEIKAFQQALKAKLVELEQIAKAK</sequence>
<dbReference type="Gene3D" id="3.90.1530.10">
    <property type="entry name" value="Conserved hypothetical protein from pyrococcus furiosus pfu- 392566-001, ParB domain"/>
    <property type="match status" value="1"/>
</dbReference>
<dbReference type="InterPro" id="IPR050336">
    <property type="entry name" value="Chromosome_partition/occlusion"/>
</dbReference>
<accession>A0ABV0KUA6</accession>
<evidence type="ECO:0000256" key="1">
    <source>
        <dbReference type="SAM" id="Coils"/>
    </source>
</evidence>
<protein>
    <submittedName>
        <fullName evidence="3">ParB N-terminal domain-containing protein</fullName>
    </submittedName>
</protein>
<gene>
    <name evidence="3" type="ORF">NDI38_30870</name>
</gene>
<organism evidence="3 4">
    <name type="scientific">Stenomitos frigidus AS-A4</name>
    <dbReference type="NCBI Taxonomy" id="2933935"/>
    <lineage>
        <taxon>Bacteria</taxon>
        <taxon>Bacillati</taxon>
        <taxon>Cyanobacteriota</taxon>
        <taxon>Cyanophyceae</taxon>
        <taxon>Leptolyngbyales</taxon>
        <taxon>Leptolyngbyaceae</taxon>
        <taxon>Stenomitos</taxon>
    </lineage>
</organism>
<proteinExistence type="predicted"/>
<dbReference type="EMBL" id="JAMPLM010000090">
    <property type="protein sequence ID" value="MEP1062781.1"/>
    <property type="molecule type" value="Genomic_DNA"/>
</dbReference>
<dbReference type="Proteomes" id="UP001476950">
    <property type="component" value="Unassembled WGS sequence"/>
</dbReference>
<keyword evidence="1" id="KW-0175">Coiled coil</keyword>
<evidence type="ECO:0000313" key="3">
    <source>
        <dbReference type="EMBL" id="MEP1062781.1"/>
    </source>
</evidence>
<dbReference type="PANTHER" id="PTHR33375">
    <property type="entry name" value="CHROMOSOME-PARTITIONING PROTEIN PARB-RELATED"/>
    <property type="match status" value="1"/>
</dbReference>
<feature type="domain" description="ParB-like N-terminal" evidence="2">
    <location>
        <begin position="70"/>
        <end position="164"/>
    </location>
</feature>
<keyword evidence="4" id="KW-1185">Reference proteome</keyword>
<reference evidence="3 4" key="1">
    <citation type="submission" date="2022-04" db="EMBL/GenBank/DDBJ databases">
        <title>Positive selection, recombination, and allopatry shape intraspecific diversity of widespread and dominant cyanobacteria.</title>
        <authorList>
            <person name="Wei J."/>
            <person name="Shu W."/>
            <person name="Hu C."/>
        </authorList>
    </citation>
    <scope>NUCLEOTIDE SEQUENCE [LARGE SCALE GENOMIC DNA]</scope>
    <source>
        <strain evidence="3 4">AS-A4</strain>
    </source>
</reference>
<dbReference type="SUPFAM" id="SSF110849">
    <property type="entry name" value="ParB/Sulfiredoxin"/>
    <property type="match status" value="1"/>
</dbReference>
<evidence type="ECO:0000313" key="4">
    <source>
        <dbReference type="Proteomes" id="UP001476950"/>
    </source>
</evidence>
<dbReference type="PANTHER" id="PTHR33375:SF1">
    <property type="entry name" value="CHROMOSOME-PARTITIONING PROTEIN PARB-RELATED"/>
    <property type="match status" value="1"/>
</dbReference>
<evidence type="ECO:0000259" key="2">
    <source>
        <dbReference type="SMART" id="SM00470"/>
    </source>
</evidence>
<feature type="coiled-coil region" evidence="1">
    <location>
        <begin position="15"/>
        <end position="62"/>
    </location>
</feature>
<dbReference type="SMART" id="SM00470">
    <property type="entry name" value="ParB"/>
    <property type="match status" value="1"/>
</dbReference>
<dbReference type="InterPro" id="IPR003115">
    <property type="entry name" value="ParB_N"/>
</dbReference>